<dbReference type="GO" id="GO:0005886">
    <property type="term" value="C:plasma membrane"/>
    <property type="evidence" value="ECO:0007669"/>
    <property type="project" value="TreeGrafter"/>
</dbReference>
<dbReference type="GO" id="GO:0006954">
    <property type="term" value="P:inflammatory response"/>
    <property type="evidence" value="ECO:0007669"/>
    <property type="project" value="UniProtKB-KW"/>
</dbReference>
<sequence length="527" mass="61088">MKNISLFSLQTLTRLSRLSFQNNNLAKVPFAIRNISTLTYLSFSINVITQLECSDFSGLWQLKELDLSYNRLVELNSCVFEDLRSLQKLSIQQNLIYNFDSSFSFTLRNLVFLNAEGNIKYLRKGTFKDMSHLMELRIGKGNVMDDGAFDGLTNLRYLSYTLGFQDTEELSSRFIDMSLLQTLIITNDNHYCDVLPQDFLRGLTSLTVFSSSAFICKPHPEMFQHTPRLLNLEITKNDQWDNPDPELLKSITDLQNLHLSENHLKSLDIISEANLTKLEHLILSNNELRIIDEAIFKRLPSLKYLDLSGNPFVCNCSNAGFIYWVLSDKQVFVAKAFQYRCSYPLSHEGELLVNFNIQSCFESVGLFCFITSSSLVLLTLVSSFTYHFLRWQLVYGYYLFRAFLYDGKKKKEGCADVYDAFVSYNVHDEEWVYHELVPELEERQGWKLCLHHRDFEPEGRLDPVVSGGDPSDQLSPFYRMRKLVKSRTYLSWTQARSHRGLFWERVRRALESGNDPTDTHDPLTANV</sequence>
<dbReference type="SUPFAM" id="SSF52200">
    <property type="entry name" value="Toll/Interleukin receptor TIR domain"/>
    <property type="match status" value="1"/>
</dbReference>
<evidence type="ECO:0000256" key="7">
    <source>
        <dbReference type="ARBA" id="ARBA00022737"/>
    </source>
</evidence>
<dbReference type="Gene3D" id="3.40.50.10140">
    <property type="entry name" value="Toll/interleukin-1 receptor homology (TIR) domain"/>
    <property type="match status" value="1"/>
</dbReference>
<evidence type="ECO:0000313" key="15">
    <source>
        <dbReference type="EMBL" id="UZH24396.1"/>
    </source>
</evidence>
<organism evidence="15">
    <name type="scientific">Mugilogobius chulae</name>
    <name type="common">yellowstripe goby</name>
    <dbReference type="NCBI Taxonomy" id="88201"/>
    <lineage>
        <taxon>Eukaryota</taxon>
        <taxon>Metazoa</taxon>
        <taxon>Chordata</taxon>
        <taxon>Craniata</taxon>
        <taxon>Vertebrata</taxon>
        <taxon>Euteleostomi</taxon>
        <taxon>Actinopterygii</taxon>
        <taxon>Neopterygii</taxon>
        <taxon>Teleostei</taxon>
        <taxon>Neoteleostei</taxon>
        <taxon>Acanthomorphata</taxon>
        <taxon>Gobiaria</taxon>
        <taxon>Gobiiformes</taxon>
        <taxon>Gobioidei</taxon>
        <taxon>Gobiidae</taxon>
        <taxon>Gobionellinae</taxon>
        <taxon>Mugilogobius</taxon>
    </lineage>
</organism>
<dbReference type="PANTHER" id="PTHR24365">
    <property type="entry name" value="TOLL-LIKE RECEPTOR"/>
    <property type="match status" value="1"/>
</dbReference>
<feature type="domain" description="TIR" evidence="14">
    <location>
        <begin position="416"/>
        <end position="527"/>
    </location>
</feature>
<dbReference type="GO" id="GO:0045087">
    <property type="term" value="P:innate immune response"/>
    <property type="evidence" value="ECO:0007669"/>
    <property type="project" value="UniProtKB-KW"/>
</dbReference>
<dbReference type="Pfam" id="PF13855">
    <property type="entry name" value="LRR_8"/>
    <property type="match status" value="1"/>
</dbReference>
<keyword evidence="12" id="KW-0325">Glycoprotein</keyword>
<evidence type="ECO:0000256" key="2">
    <source>
        <dbReference type="ARBA" id="ARBA00009634"/>
    </source>
</evidence>
<dbReference type="InterPro" id="IPR026906">
    <property type="entry name" value="LRR_5"/>
</dbReference>
<keyword evidence="4" id="KW-0433">Leucine-rich repeat</keyword>
<dbReference type="SUPFAM" id="SSF52058">
    <property type="entry name" value="L domain-like"/>
    <property type="match status" value="1"/>
</dbReference>
<evidence type="ECO:0000256" key="12">
    <source>
        <dbReference type="ARBA" id="ARBA00023180"/>
    </source>
</evidence>
<evidence type="ECO:0000256" key="3">
    <source>
        <dbReference type="ARBA" id="ARBA00022588"/>
    </source>
</evidence>
<evidence type="ECO:0000256" key="8">
    <source>
        <dbReference type="ARBA" id="ARBA00022859"/>
    </source>
</evidence>
<evidence type="ECO:0000256" key="4">
    <source>
        <dbReference type="ARBA" id="ARBA00022614"/>
    </source>
</evidence>
<evidence type="ECO:0000256" key="13">
    <source>
        <dbReference type="ARBA" id="ARBA00023198"/>
    </source>
</evidence>
<dbReference type="InterPro" id="IPR032675">
    <property type="entry name" value="LRR_dom_sf"/>
</dbReference>
<dbReference type="GO" id="GO:0007165">
    <property type="term" value="P:signal transduction"/>
    <property type="evidence" value="ECO:0007669"/>
    <property type="project" value="InterPro"/>
</dbReference>
<evidence type="ECO:0000256" key="11">
    <source>
        <dbReference type="ARBA" id="ARBA00023170"/>
    </source>
</evidence>
<keyword evidence="10" id="KW-0472">Membrane</keyword>
<dbReference type="InterPro" id="IPR003591">
    <property type="entry name" value="Leu-rich_rpt_typical-subtyp"/>
</dbReference>
<keyword evidence="7" id="KW-0677">Repeat</keyword>
<keyword evidence="5" id="KW-0812">Transmembrane</keyword>
<evidence type="ECO:0000256" key="6">
    <source>
        <dbReference type="ARBA" id="ARBA00022729"/>
    </source>
</evidence>
<dbReference type="InterPro" id="IPR001611">
    <property type="entry name" value="Leu-rich_rpt"/>
</dbReference>
<dbReference type="Pfam" id="PF13306">
    <property type="entry name" value="LRR_5"/>
    <property type="match status" value="1"/>
</dbReference>
<dbReference type="EMBL" id="OL627275">
    <property type="protein sequence ID" value="UZH24396.1"/>
    <property type="molecule type" value="mRNA"/>
</dbReference>
<evidence type="ECO:0000256" key="1">
    <source>
        <dbReference type="ARBA" id="ARBA00004167"/>
    </source>
</evidence>
<comment type="subcellular location">
    <subcellularLocation>
        <location evidence="1">Membrane</location>
        <topology evidence="1">Single-pass membrane protein</topology>
    </subcellularLocation>
</comment>
<dbReference type="PANTHER" id="PTHR24365:SF522">
    <property type="entry name" value="LOW QUALITY PROTEIN: TOLL-LIKE RECEPTOR 13-RELATED"/>
    <property type="match status" value="1"/>
</dbReference>
<evidence type="ECO:0000259" key="14">
    <source>
        <dbReference type="PROSITE" id="PS50104"/>
    </source>
</evidence>
<keyword evidence="6" id="KW-0732">Signal</keyword>
<evidence type="ECO:0000256" key="5">
    <source>
        <dbReference type="ARBA" id="ARBA00022692"/>
    </source>
</evidence>
<dbReference type="Gene3D" id="3.80.10.10">
    <property type="entry name" value="Ribonuclease Inhibitor"/>
    <property type="match status" value="2"/>
</dbReference>
<evidence type="ECO:0000256" key="9">
    <source>
        <dbReference type="ARBA" id="ARBA00022989"/>
    </source>
</evidence>
<evidence type="ECO:0000256" key="10">
    <source>
        <dbReference type="ARBA" id="ARBA00023136"/>
    </source>
</evidence>
<keyword evidence="8" id="KW-0391">Immunity</keyword>
<protein>
    <submittedName>
        <fullName evidence="15">TLR23a</fullName>
    </submittedName>
</protein>
<keyword evidence="9" id="KW-1133">Transmembrane helix</keyword>
<dbReference type="InterPro" id="IPR035897">
    <property type="entry name" value="Toll_tir_struct_dom_sf"/>
</dbReference>
<dbReference type="SMART" id="SM00369">
    <property type="entry name" value="LRR_TYP"/>
    <property type="match status" value="7"/>
</dbReference>
<keyword evidence="3" id="KW-0399">Innate immunity</keyword>
<proteinExistence type="evidence at transcript level"/>
<keyword evidence="13" id="KW-0395">Inflammatory response</keyword>
<accession>A0A9E8DBP6</accession>
<reference evidence="15" key="1">
    <citation type="journal article" date="2021" name="Commun. Biol.">
        <title>Whole-genome sequencing reveals sex determination and liver high-fat storage mechanisms of yellowstripe goby (Mugilogobius chulae).</title>
        <authorList>
            <person name="Cai L"/>
            <person name="Liu G"/>
            <person name="Wei Y"/>
            <person name="Zhu Y"/>
            <person name="Li J"/>
            <person name="Miao Z"/>
            <person name="Chen M"/>
            <person name="Yue Z"/>
            <person name="Yu L"/>
            <person name="Dong Z"/>
            <person name="Ye H"/>
            <person name="Sun W"/>
            <person name="Huang R."/>
        </authorList>
    </citation>
    <scope>NUCLEOTIDE SEQUENCE</scope>
    <source>
        <strain evidence="15">GDLAMIinbred7</strain>
    </source>
</reference>
<name>A0A9E8DBP6_9GOBI</name>
<dbReference type="PROSITE" id="PS51450">
    <property type="entry name" value="LRR"/>
    <property type="match status" value="2"/>
</dbReference>
<comment type="similarity">
    <text evidence="2">Belongs to the Toll-like receptor family.</text>
</comment>
<dbReference type="PROSITE" id="PS50104">
    <property type="entry name" value="TIR"/>
    <property type="match status" value="1"/>
</dbReference>
<reference evidence="15" key="2">
    <citation type="submission" date="2021-11" db="EMBL/GenBank/DDBJ databases">
        <authorList>
            <person name="Cai L."/>
        </authorList>
    </citation>
    <scope>NUCLEOTIDE SEQUENCE</scope>
    <source>
        <strain evidence="15">GDLAMIinbred7</strain>
    </source>
</reference>
<dbReference type="GO" id="GO:0038023">
    <property type="term" value="F:signaling receptor activity"/>
    <property type="evidence" value="ECO:0007669"/>
    <property type="project" value="TreeGrafter"/>
</dbReference>
<keyword evidence="11" id="KW-0675">Receptor</keyword>
<dbReference type="AlphaFoldDB" id="A0A9E8DBP6"/>
<dbReference type="InterPro" id="IPR000157">
    <property type="entry name" value="TIR_dom"/>
</dbReference>